<evidence type="ECO:0000256" key="2">
    <source>
        <dbReference type="ARBA" id="ARBA00007533"/>
    </source>
</evidence>
<keyword evidence="7" id="KW-0315">Glutamine amidotransferase</keyword>
<keyword evidence="8" id="KW-0665">Pyrimidine biosynthesis</keyword>
<evidence type="ECO:0000256" key="1">
    <source>
        <dbReference type="ARBA" id="ARBA00005171"/>
    </source>
</evidence>
<evidence type="ECO:0000313" key="12">
    <source>
        <dbReference type="Proteomes" id="UP001595699"/>
    </source>
</evidence>
<keyword evidence="6" id="KW-0067">ATP-binding</keyword>
<dbReference type="NCBIfam" id="NF004836">
    <property type="entry name" value="PRK06186.1"/>
    <property type="match status" value="1"/>
</dbReference>
<dbReference type="EC" id="6.3.4.2" evidence="3"/>
<evidence type="ECO:0000256" key="8">
    <source>
        <dbReference type="ARBA" id="ARBA00022975"/>
    </source>
</evidence>
<evidence type="ECO:0000313" key="11">
    <source>
        <dbReference type="EMBL" id="MFC3763842.1"/>
    </source>
</evidence>
<dbReference type="RefSeq" id="WP_205120960.1">
    <property type="nucleotide sequence ID" value="NZ_JAFBCM010000001.1"/>
</dbReference>
<keyword evidence="12" id="KW-1185">Reference proteome</keyword>
<dbReference type="Pfam" id="PF00117">
    <property type="entry name" value="GATase"/>
    <property type="match status" value="1"/>
</dbReference>
<evidence type="ECO:0000256" key="9">
    <source>
        <dbReference type="ARBA" id="ARBA00047781"/>
    </source>
</evidence>
<dbReference type="InterPro" id="IPR004468">
    <property type="entry name" value="CTP_synthase"/>
</dbReference>
<dbReference type="InterPro" id="IPR017926">
    <property type="entry name" value="GATASE"/>
</dbReference>
<comment type="pathway">
    <text evidence="1">Pyrimidine metabolism; CTP biosynthesis via de novo pathway; CTP from UDP: step 2/2.</text>
</comment>
<comment type="catalytic activity">
    <reaction evidence="9">
        <text>UTP + L-glutamine + ATP + H2O = CTP + L-glutamate + ADP + phosphate + 2 H(+)</text>
        <dbReference type="Rhea" id="RHEA:26426"/>
        <dbReference type="ChEBI" id="CHEBI:15377"/>
        <dbReference type="ChEBI" id="CHEBI:15378"/>
        <dbReference type="ChEBI" id="CHEBI:29985"/>
        <dbReference type="ChEBI" id="CHEBI:30616"/>
        <dbReference type="ChEBI" id="CHEBI:37563"/>
        <dbReference type="ChEBI" id="CHEBI:43474"/>
        <dbReference type="ChEBI" id="CHEBI:46398"/>
        <dbReference type="ChEBI" id="CHEBI:58359"/>
        <dbReference type="ChEBI" id="CHEBI:456216"/>
        <dbReference type="EC" id="6.3.4.2"/>
    </reaction>
</comment>
<evidence type="ECO:0000256" key="4">
    <source>
        <dbReference type="ARBA" id="ARBA00022598"/>
    </source>
</evidence>
<evidence type="ECO:0000256" key="6">
    <source>
        <dbReference type="ARBA" id="ARBA00022840"/>
    </source>
</evidence>
<accession>A0ABV7YGT2</accession>
<gene>
    <name evidence="11" type="ORF">ACFOUW_23590</name>
</gene>
<dbReference type="PANTHER" id="PTHR11550:SF0">
    <property type="entry name" value="CTP SYNTHASE-RELATED"/>
    <property type="match status" value="1"/>
</dbReference>
<evidence type="ECO:0000256" key="3">
    <source>
        <dbReference type="ARBA" id="ARBA00012291"/>
    </source>
</evidence>
<comment type="similarity">
    <text evidence="2">Belongs to the CTP synthase family.</text>
</comment>
<dbReference type="InterPro" id="IPR029062">
    <property type="entry name" value="Class_I_gatase-like"/>
</dbReference>
<evidence type="ECO:0000259" key="10">
    <source>
        <dbReference type="Pfam" id="PF00117"/>
    </source>
</evidence>
<dbReference type="SUPFAM" id="SSF52317">
    <property type="entry name" value="Class I glutamine amidotransferase-like"/>
    <property type="match status" value="1"/>
</dbReference>
<comment type="caution">
    <text evidence="11">The sequence shown here is derived from an EMBL/GenBank/DDBJ whole genome shotgun (WGS) entry which is preliminary data.</text>
</comment>
<protein>
    <recommendedName>
        <fullName evidence="3">CTP synthase (glutamine hydrolyzing)</fullName>
        <ecNumber evidence="3">6.3.4.2</ecNumber>
    </recommendedName>
</protein>
<dbReference type="PANTHER" id="PTHR11550">
    <property type="entry name" value="CTP SYNTHASE"/>
    <property type="match status" value="1"/>
</dbReference>
<keyword evidence="4" id="KW-0436">Ligase</keyword>
<organism evidence="11 12">
    <name type="scientific">Tenggerimyces flavus</name>
    <dbReference type="NCBI Taxonomy" id="1708749"/>
    <lineage>
        <taxon>Bacteria</taxon>
        <taxon>Bacillati</taxon>
        <taxon>Actinomycetota</taxon>
        <taxon>Actinomycetes</taxon>
        <taxon>Propionibacteriales</taxon>
        <taxon>Nocardioidaceae</taxon>
        <taxon>Tenggerimyces</taxon>
    </lineage>
</organism>
<keyword evidence="5" id="KW-0547">Nucleotide-binding</keyword>
<dbReference type="Proteomes" id="UP001595699">
    <property type="component" value="Unassembled WGS sequence"/>
</dbReference>
<reference evidence="12" key="1">
    <citation type="journal article" date="2019" name="Int. J. Syst. Evol. Microbiol.">
        <title>The Global Catalogue of Microorganisms (GCM) 10K type strain sequencing project: providing services to taxonomists for standard genome sequencing and annotation.</title>
        <authorList>
            <consortium name="The Broad Institute Genomics Platform"/>
            <consortium name="The Broad Institute Genome Sequencing Center for Infectious Disease"/>
            <person name="Wu L."/>
            <person name="Ma J."/>
        </authorList>
    </citation>
    <scope>NUCLEOTIDE SEQUENCE [LARGE SCALE GENOMIC DNA]</scope>
    <source>
        <strain evidence="12">CGMCC 4.7241</strain>
    </source>
</reference>
<evidence type="ECO:0000256" key="7">
    <source>
        <dbReference type="ARBA" id="ARBA00022962"/>
    </source>
</evidence>
<feature type="domain" description="Glutamine amidotransferase" evidence="10">
    <location>
        <begin position="21"/>
        <end position="220"/>
    </location>
</feature>
<dbReference type="PROSITE" id="PS51273">
    <property type="entry name" value="GATASE_TYPE_1"/>
    <property type="match status" value="1"/>
</dbReference>
<proteinExistence type="inferred from homology"/>
<sequence length="226" mass="24047">MPQIGVVGDFRAANPTHVATTEGLEHTGRALGLDTTVTWLPTDTFTDAELAGMDGLLVAPGSPYASMTRALDAIRHAREHDVPLLGTCGGFQHLVVEFARNVLGVEDAGHAEYDPDASTLFVTALACSLQGQRLDVEVHADTRAGAAYETSTATERYYCDFGLNPSFLEPLRAAGLVVSGVDKDGEVRIVELPALRFFVGTLFVPQASSTPERPHPLVGAFLTAAR</sequence>
<evidence type="ECO:0000256" key="5">
    <source>
        <dbReference type="ARBA" id="ARBA00022741"/>
    </source>
</evidence>
<dbReference type="EMBL" id="JBHRZH010000021">
    <property type="protein sequence ID" value="MFC3763842.1"/>
    <property type="molecule type" value="Genomic_DNA"/>
</dbReference>
<name>A0ABV7YGT2_9ACTN</name>
<dbReference type="Gene3D" id="3.40.50.880">
    <property type="match status" value="1"/>
</dbReference>